<keyword evidence="22" id="KW-1185">Reference proteome</keyword>
<sequence>MEKPTTKAAIPAKTYIVNLDLPPQERWNNVIKHFDPNILKQGLNTLFKEYLPSQQLVPILEDVAKDLERYIPQPFADELRGLSKALGMKLGDLVLINIIYDVSAFNSSQIKACTSIVAYDSMGRIIHGRNLDYKVGDYLRELTLQVDYQRGGKTLYMATTYAGYIGVITGSKPNAFSITGDQRNIGSILQNLFSAVDHSWPTFFAERRVLEEASDYQSALSQILKTPTIAPVYFIISGINAGEGAIVVRDGRKVANVTTLSQSAHSWYIVETNYDPWVQAPATDDRRDAAINAMNKLGRKNMNPQQLYKVLSVDLVFNSDTTYTTIMSAADASVYQTMIRYDAPPPEELINT</sequence>
<comment type="pathway">
    <text evidence="1">Lipid metabolism; fatty acid metabolism.</text>
</comment>
<evidence type="ECO:0000256" key="6">
    <source>
        <dbReference type="ARBA" id="ARBA00023145"/>
    </source>
</evidence>
<keyword evidence="18" id="KW-0443">Lipid metabolism</keyword>
<evidence type="ECO:0000256" key="7">
    <source>
        <dbReference type="ARBA" id="ARBA00023180"/>
    </source>
</evidence>
<evidence type="ECO:0000313" key="21">
    <source>
        <dbReference type="Ensembl" id="ENSCSAVP00000015869.1"/>
    </source>
</evidence>
<reference evidence="22" key="1">
    <citation type="submission" date="2003-08" db="EMBL/GenBank/DDBJ databases">
        <authorList>
            <person name="Birren B."/>
            <person name="Nusbaum C."/>
            <person name="Abebe A."/>
            <person name="Abouelleil A."/>
            <person name="Adekoya E."/>
            <person name="Ait-zahra M."/>
            <person name="Allen N."/>
            <person name="Allen T."/>
            <person name="An P."/>
            <person name="Anderson M."/>
            <person name="Anderson S."/>
            <person name="Arachchi H."/>
            <person name="Armbruster J."/>
            <person name="Bachantsang P."/>
            <person name="Baldwin J."/>
            <person name="Barry A."/>
            <person name="Bayul T."/>
            <person name="Blitshsteyn B."/>
            <person name="Bloom T."/>
            <person name="Blye J."/>
            <person name="Boguslavskiy L."/>
            <person name="Borowsky M."/>
            <person name="Boukhgalter B."/>
            <person name="Brunache A."/>
            <person name="Butler J."/>
            <person name="Calixte N."/>
            <person name="Calvo S."/>
            <person name="Camarata J."/>
            <person name="Campo K."/>
            <person name="Chang J."/>
            <person name="Cheshatsang Y."/>
            <person name="Citroen M."/>
            <person name="Collymore A."/>
            <person name="Considine T."/>
            <person name="Cook A."/>
            <person name="Cooke P."/>
            <person name="Corum B."/>
            <person name="Cuomo C."/>
            <person name="David R."/>
            <person name="Dawoe T."/>
            <person name="Degray S."/>
            <person name="Dodge S."/>
            <person name="Dooley K."/>
            <person name="Dorje P."/>
            <person name="Dorjee K."/>
            <person name="Dorris L."/>
            <person name="Duffey N."/>
            <person name="Dupes A."/>
            <person name="Elkins T."/>
            <person name="Engels R."/>
            <person name="Erickson J."/>
            <person name="Farina A."/>
            <person name="Faro S."/>
            <person name="Ferreira P."/>
            <person name="Fischer H."/>
            <person name="Fitzgerald M."/>
            <person name="Foley K."/>
            <person name="Gage D."/>
            <person name="Galagan J."/>
            <person name="Gearin G."/>
            <person name="Gnerre S."/>
            <person name="Gnirke A."/>
            <person name="Goyette A."/>
            <person name="Graham J."/>
            <person name="Grandbois E."/>
            <person name="Gyaltsen K."/>
            <person name="Hafez N."/>
            <person name="Hagopian D."/>
            <person name="Hagos B."/>
            <person name="Hall J."/>
            <person name="Hatcher B."/>
            <person name="Heller A."/>
            <person name="Higgins H."/>
            <person name="Honan T."/>
            <person name="Horn A."/>
            <person name="Houde N."/>
            <person name="Hughes L."/>
            <person name="Hulme W."/>
            <person name="Husby E."/>
            <person name="Iliev I."/>
            <person name="Jaffe D."/>
            <person name="Jones C."/>
            <person name="Kamal M."/>
            <person name="Kamat A."/>
            <person name="Kamvysselis M."/>
            <person name="Karlsson E."/>
            <person name="Kells C."/>
            <person name="Kieu A."/>
            <person name="Kisner P."/>
            <person name="Kodira C."/>
            <person name="Kulbokas E."/>
            <person name="Labutti K."/>
            <person name="Lama D."/>
            <person name="Landers T."/>
            <person name="Leger J."/>
            <person name="Levine S."/>
            <person name="Lewis D."/>
            <person name="Lewis T."/>
            <person name="Lindblad-toh K."/>
            <person name="Liu X."/>
            <person name="Lokyitsang T."/>
            <person name="Lokyitsang Y."/>
            <person name="Lucien O."/>
            <person name="Lui A."/>
            <person name="Ma L.J."/>
            <person name="Mabbitt R."/>
            <person name="Macdonald J."/>
            <person name="Maclean C."/>
            <person name="Major J."/>
            <person name="Manning J."/>
            <person name="Marabella R."/>
            <person name="Maru K."/>
            <person name="Matthews C."/>
            <person name="Mauceli E."/>
            <person name="Mccarthy M."/>
            <person name="Mcdonough S."/>
            <person name="Mcghee T."/>
            <person name="Meldrim J."/>
            <person name="Meneus L."/>
            <person name="Mesirov J."/>
            <person name="Mihalev A."/>
            <person name="Mihova T."/>
            <person name="Mikkelsen T."/>
            <person name="Mlenga V."/>
            <person name="Moru K."/>
            <person name="Mozes J."/>
            <person name="Mulrain L."/>
            <person name="Munson G."/>
            <person name="Naylor J."/>
            <person name="Newes C."/>
            <person name="Nguyen C."/>
            <person name="Nguyen N."/>
            <person name="Nguyen T."/>
            <person name="Nicol R."/>
            <person name="Nielsen C."/>
            <person name="Nizzari M."/>
            <person name="Norbu C."/>
            <person name="Norbu N."/>
            <person name="O'donnell P."/>
            <person name="Okoawo O."/>
            <person name="O'leary S."/>
            <person name="Omotosho B."/>
            <person name="O'neill K."/>
            <person name="Osman S."/>
            <person name="Parker S."/>
            <person name="Perrin D."/>
            <person name="Phunkhang P."/>
            <person name="Piqani B."/>
            <person name="Purcell S."/>
            <person name="Rachupka T."/>
            <person name="Ramasamy U."/>
            <person name="Rameau R."/>
            <person name="Ray V."/>
            <person name="Raymond C."/>
            <person name="Retta R."/>
            <person name="Richardson S."/>
            <person name="Rise C."/>
            <person name="Rodriguez J."/>
            <person name="Rogers J."/>
            <person name="Rogov P."/>
            <person name="Rutman M."/>
            <person name="Schupbach R."/>
            <person name="Seaman C."/>
            <person name="Settipalli S."/>
            <person name="Sharpe T."/>
            <person name="Sheridan J."/>
            <person name="Sherpa N."/>
            <person name="Shi J."/>
            <person name="Smirnov S."/>
            <person name="Smith C."/>
            <person name="Sougnez C."/>
            <person name="Spencer B."/>
            <person name="Stalker J."/>
            <person name="Stange-thomann N."/>
            <person name="Stavropoulos S."/>
            <person name="Stetson K."/>
            <person name="Stone C."/>
            <person name="Stone S."/>
            <person name="Stubbs M."/>
            <person name="Talamas J."/>
            <person name="Tchuinga P."/>
            <person name="Tenzing P."/>
            <person name="Tesfaye S."/>
            <person name="Theodore J."/>
            <person name="Thoulutsang Y."/>
            <person name="Topham K."/>
            <person name="Towey S."/>
            <person name="Tsamla T."/>
            <person name="Tsomo N."/>
            <person name="Vallee D."/>
            <person name="Vassiliev H."/>
            <person name="Venkataraman V."/>
            <person name="Vinson J."/>
            <person name="Vo A."/>
            <person name="Wade C."/>
            <person name="Wang S."/>
            <person name="Wangchuk T."/>
            <person name="Wangdi T."/>
            <person name="Whittaker C."/>
            <person name="Wilkinson J."/>
            <person name="Wu Y."/>
            <person name="Wyman D."/>
            <person name="Yadav S."/>
            <person name="Yang S."/>
            <person name="Yang X."/>
            <person name="Yeager S."/>
            <person name="Yee E."/>
            <person name="Young G."/>
            <person name="Zainoun J."/>
            <person name="Zembeck L."/>
            <person name="Zimmer A."/>
            <person name="Zody M."/>
            <person name="Lander E."/>
        </authorList>
    </citation>
    <scope>NUCLEOTIDE SEQUENCE [LARGE SCALE GENOMIC DNA]</scope>
</reference>
<evidence type="ECO:0000313" key="22">
    <source>
        <dbReference type="Proteomes" id="UP000007875"/>
    </source>
</evidence>
<dbReference type="GO" id="GO:0047412">
    <property type="term" value="F:N-(long-chain-acyl)ethanolamine deacylase activity"/>
    <property type="evidence" value="ECO:0007669"/>
    <property type="project" value="UniProtKB-EC"/>
</dbReference>
<dbReference type="InParanoid" id="H2ZE53"/>
<evidence type="ECO:0000256" key="17">
    <source>
        <dbReference type="ARBA" id="ARBA00048716"/>
    </source>
</evidence>
<evidence type="ECO:0000256" key="18">
    <source>
        <dbReference type="PIRNR" id="PIRNR017632"/>
    </source>
</evidence>
<comment type="catalytic activity">
    <reaction evidence="14">
        <text>N-dodecanoylsphing-4-enine + H2O = dodecanoate + sphing-4-enine</text>
        <dbReference type="Rhea" id="RHEA:41291"/>
        <dbReference type="ChEBI" id="CHEBI:15377"/>
        <dbReference type="ChEBI" id="CHEBI:18262"/>
        <dbReference type="ChEBI" id="CHEBI:57756"/>
        <dbReference type="ChEBI" id="CHEBI:72956"/>
    </reaction>
    <physiologicalReaction direction="left-to-right" evidence="14">
        <dbReference type="Rhea" id="RHEA:41292"/>
    </physiologicalReaction>
</comment>
<evidence type="ECO:0000256" key="12">
    <source>
        <dbReference type="ARBA" id="ARBA00047347"/>
    </source>
</evidence>
<evidence type="ECO:0000259" key="20">
    <source>
        <dbReference type="Pfam" id="PF15508"/>
    </source>
</evidence>
<comment type="subunit">
    <text evidence="8">Heterodimer of an alpha and a beta subunit, produced by autocatalytic cleavage.</text>
</comment>
<dbReference type="Proteomes" id="UP000007875">
    <property type="component" value="Unassembled WGS sequence"/>
</dbReference>
<dbReference type="PANTHER" id="PTHR28583:SF4">
    <property type="entry name" value="N-ACYLETHANOLAMINE-HYDROLYZING ACID AMIDASE"/>
    <property type="match status" value="1"/>
</dbReference>
<evidence type="ECO:0000256" key="2">
    <source>
        <dbReference type="ARBA" id="ARBA00005730"/>
    </source>
</evidence>
<evidence type="ECO:0000256" key="16">
    <source>
        <dbReference type="ARBA" id="ARBA00048217"/>
    </source>
</evidence>
<evidence type="ECO:0000256" key="8">
    <source>
        <dbReference type="ARBA" id="ARBA00038527"/>
    </source>
</evidence>
<reference evidence="21" key="2">
    <citation type="submission" date="2025-08" db="UniProtKB">
        <authorList>
            <consortium name="Ensembl"/>
        </authorList>
    </citation>
    <scope>IDENTIFICATION</scope>
</reference>
<reference evidence="21" key="3">
    <citation type="submission" date="2025-09" db="UniProtKB">
        <authorList>
            <consortium name="Ensembl"/>
        </authorList>
    </citation>
    <scope>IDENTIFICATION</scope>
</reference>
<feature type="domain" description="Acid ceramidase N-terminal" evidence="20">
    <location>
        <begin position="11"/>
        <end position="71"/>
    </location>
</feature>
<dbReference type="InterPro" id="IPR016699">
    <property type="entry name" value="Acid_ceramidase-like"/>
</dbReference>
<accession>H2ZE53</accession>
<comment type="catalytic activity">
    <reaction evidence="15">
        <text>N-hexadecanoylethanolamine + H2O = ethanolamine + hexadecanoate</text>
        <dbReference type="Rhea" id="RHEA:45064"/>
        <dbReference type="ChEBI" id="CHEBI:7896"/>
        <dbReference type="ChEBI" id="CHEBI:15377"/>
        <dbReference type="ChEBI" id="CHEBI:57603"/>
        <dbReference type="ChEBI" id="CHEBI:71464"/>
    </reaction>
    <physiologicalReaction direction="left-to-right" evidence="15">
        <dbReference type="Rhea" id="RHEA:45065"/>
    </physiologicalReaction>
</comment>
<keyword evidence="6" id="KW-0865">Zymogen</keyword>
<organism evidence="21 22">
    <name type="scientific">Ciona savignyi</name>
    <name type="common">Pacific transparent sea squirt</name>
    <dbReference type="NCBI Taxonomy" id="51511"/>
    <lineage>
        <taxon>Eukaryota</taxon>
        <taxon>Metazoa</taxon>
        <taxon>Chordata</taxon>
        <taxon>Tunicata</taxon>
        <taxon>Ascidiacea</taxon>
        <taxon>Phlebobranchia</taxon>
        <taxon>Cionidae</taxon>
        <taxon>Ciona</taxon>
    </lineage>
</organism>
<dbReference type="Ensembl" id="ENSCSAVT00000016048.1">
    <property type="protein sequence ID" value="ENSCSAVP00000015869.1"/>
    <property type="gene ID" value="ENSCSAVG00000009327.1"/>
</dbReference>
<keyword evidence="5 18" id="KW-0378">Hydrolase</keyword>
<keyword evidence="4" id="KW-0732">Signal</keyword>
<dbReference type="PIRSF" id="PIRSF017632">
    <property type="entry name" value="Acid_ceramidase-like"/>
    <property type="match status" value="1"/>
</dbReference>
<evidence type="ECO:0000256" key="1">
    <source>
        <dbReference type="ARBA" id="ARBA00004872"/>
    </source>
</evidence>
<dbReference type="InterPro" id="IPR029130">
    <property type="entry name" value="Acid_ceramidase_N"/>
</dbReference>
<dbReference type="GeneTree" id="ENSGT00530000063548"/>
<comment type="catalytic activity">
    <reaction evidence="12">
        <text>an N-(long-chain fatty acyl)ethanolamine + H2O = a long-chain fatty acid + ethanolamine</text>
        <dbReference type="Rhea" id="RHEA:17505"/>
        <dbReference type="ChEBI" id="CHEBI:15377"/>
        <dbReference type="ChEBI" id="CHEBI:15897"/>
        <dbReference type="ChEBI" id="CHEBI:57560"/>
        <dbReference type="ChEBI" id="CHEBI:57603"/>
        <dbReference type="EC" id="3.5.1.60"/>
    </reaction>
    <physiologicalReaction direction="left-to-right" evidence="12">
        <dbReference type="Rhea" id="RHEA:17506"/>
    </physiologicalReaction>
</comment>
<keyword evidence="7" id="KW-0325">Glycoprotein</keyword>
<dbReference type="eggNOG" id="ENOG502QT7H">
    <property type="taxonomic scope" value="Eukaryota"/>
</dbReference>
<dbReference type="OMA" id="TIWHARN"/>
<dbReference type="EC" id="3.5.1.60" evidence="9"/>
<feature type="active site" description="Nucleophile" evidence="19">
    <location>
        <position position="113"/>
    </location>
</feature>
<evidence type="ECO:0000256" key="13">
    <source>
        <dbReference type="ARBA" id="ARBA00047719"/>
    </source>
</evidence>
<evidence type="ECO:0000256" key="14">
    <source>
        <dbReference type="ARBA" id="ARBA00047993"/>
    </source>
</evidence>
<dbReference type="AlphaFoldDB" id="H2ZE53"/>
<dbReference type="STRING" id="51511.ENSCSAVP00000015869"/>
<dbReference type="PANTHER" id="PTHR28583">
    <property type="entry name" value="ACID AMIDASE"/>
    <property type="match status" value="1"/>
</dbReference>
<evidence type="ECO:0000256" key="10">
    <source>
        <dbReference type="ARBA" id="ARBA00040404"/>
    </source>
</evidence>
<dbReference type="EC" id="3.5.1.23" evidence="3"/>
<evidence type="ECO:0000256" key="5">
    <source>
        <dbReference type="ARBA" id="ARBA00022801"/>
    </source>
</evidence>
<dbReference type="MEROPS" id="C89.002"/>
<dbReference type="FunFam" id="3.60.60.10:FF:000006">
    <property type="entry name" value="N-acylethanolamine-hydrolyzing acid amidase"/>
    <property type="match status" value="1"/>
</dbReference>
<evidence type="ECO:0000256" key="9">
    <source>
        <dbReference type="ARBA" id="ARBA00039046"/>
    </source>
</evidence>
<evidence type="ECO:0000256" key="4">
    <source>
        <dbReference type="ARBA" id="ARBA00022729"/>
    </source>
</evidence>
<comment type="catalytic activity">
    <reaction evidence="16">
        <text>N-hexadecanoylsphing-4-enine + H2O = sphing-4-enine + hexadecanoate</text>
        <dbReference type="Rhea" id="RHEA:38891"/>
        <dbReference type="ChEBI" id="CHEBI:7896"/>
        <dbReference type="ChEBI" id="CHEBI:15377"/>
        <dbReference type="ChEBI" id="CHEBI:57756"/>
        <dbReference type="ChEBI" id="CHEBI:72959"/>
    </reaction>
    <physiologicalReaction direction="left-to-right" evidence="16">
        <dbReference type="Rhea" id="RHEA:38892"/>
    </physiologicalReaction>
</comment>
<name>H2ZE53_CIOSA</name>
<dbReference type="Pfam" id="PF15508">
    <property type="entry name" value="NAAA-beta"/>
    <property type="match status" value="1"/>
</dbReference>
<comment type="similarity">
    <text evidence="2 18">Belongs to the acid ceramidase family.</text>
</comment>
<dbReference type="GO" id="GO:0017040">
    <property type="term" value="F:N-acylsphingosine amidohydrolase activity"/>
    <property type="evidence" value="ECO:0007669"/>
    <property type="project" value="UniProtKB-EC"/>
</dbReference>
<evidence type="ECO:0000256" key="15">
    <source>
        <dbReference type="ARBA" id="ARBA00048166"/>
    </source>
</evidence>
<proteinExistence type="inferred from homology"/>
<evidence type="ECO:0000256" key="19">
    <source>
        <dbReference type="PIRSR" id="PIRSR017632-1"/>
    </source>
</evidence>
<dbReference type="GO" id="GO:0006631">
    <property type="term" value="P:fatty acid metabolic process"/>
    <property type="evidence" value="ECO:0007669"/>
    <property type="project" value="InterPro"/>
</dbReference>
<evidence type="ECO:0000256" key="11">
    <source>
        <dbReference type="ARBA" id="ARBA00042519"/>
    </source>
</evidence>
<dbReference type="GO" id="GO:0017064">
    <property type="term" value="F:fatty acid amide hydrolase activity"/>
    <property type="evidence" value="ECO:0007669"/>
    <property type="project" value="InterPro"/>
</dbReference>
<comment type="catalytic activity">
    <reaction evidence="17">
        <text>N-tetradecanoylethanolamine + H2O = tetradecanoate + ethanolamine</text>
        <dbReference type="Rhea" id="RHEA:45452"/>
        <dbReference type="ChEBI" id="CHEBI:15377"/>
        <dbReference type="ChEBI" id="CHEBI:30807"/>
        <dbReference type="ChEBI" id="CHEBI:57603"/>
        <dbReference type="ChEBI" id="CHEBI:85262"/>
    </reaction>
    <physiologicalReaction direction="left-to-right" evidence="17">
        <dbReference type="Rhea" id="RHEA:45453"/>
    </physiologicalReaction>
</comment>
<comment type="catalytic activity">
    <reaction evidence="13">
        <text>N-dodecanoylethanolamine + H2O = dodecanoate + ethanolamine</text>
        <dbReference type="Rhea" id="RHEA:45456"/>
        <dbReference type="ChEBI" id="CHEBI:15377"/>
        <dbReference type="ChEBI" id="CHEBI:18262"/>
        <dbReference type="ChEBI" id="CHEBI:57603"/>
        <dbReference type="ChEBI" id="CHEBI:85263"/>
    </reaction>
    <physiologicalReaction direction="left-to-right" evidence="13">
        <dbReference type="Rhea" id="RHEA:45457"/>
    </physiologicalReaction>
</comment>
<dbReference type="GO" id="GO:0005764">
    <property type="term" value="C:lysosome"/>
    <property type="evidence" value="ECO:0007669"/>
    <property type="project" value="UniProtKB-UniRule"/>
</dbReference>
<dbReference type="Gene3D" id="3.60.60.10">
    <property type="entry name" value="Penicillin V Acylase, Chain A"/>
    <property type="match status" value="1"/>
</dbReference>
<dbReference type="HOGENOM" id="CLU_054401_0_0_1"/>
<evidence type="ECO:0000256" key="3">
    <source>
        <dbReference type="ARBA" id="ARBA00011891"/>
    </source>
</evidence>
<protein>
    <recommendedName>
        <fullName evidence="10">N-acylethanolamine-hydrolyzing acid amidase</fullName>
        <ecNumber evidence="3">3.5.1.23</ecNumber>
        <ecNumber evidence="9">3.5.1.60</ecNumber>
    </recommendedName>
    <alternativeName>
        <fullName evidence="11">Acylsphingosine deacylase NAAA</fullName>
    </alternativeName>
</protein>